<evidence type="ECO:0008006" key="4">
    <source>
        <dbReference type="Google" id="ProtNLM"/>
    </source>
</evidence>
<keyword evidence="1" id="KW-0472">Membrane</keyword>
<feature type="transmembrane region" description="Helical" evidence="1">
    <location>
        <begin position="41"/>
        <end position="61"/>
    </location>
</feature>
<feature type="transmembrane region" description="Helical" evidence="1">
    <location>
        <begin position="7"/>
        <end position="29"/>
    </location>
</feature>
<comment type="caution">
    <text evidence="2">The sequence shown here is derived from an EMBL/GenBank/DDBJ whole genome shotgun (WGS) entry which is preliminary data.</text>
</comment>
<keyword evidence="1" id="KW-1133">Transmembrane helix</keyword>
<feature type="non-terminal residue" evidence="2">
    <location>
        <position position="97"/>
    </location>
</feature>
<protein>
    <recommendedName>
        <fullName evidence="4">Polysaccharide biosynthesis protein</fullName>
    </recommendedName>
</protein>
<evidence type="ECO:0000313" key="3">
    <source>
        <dbReference type="Proteomes" id="UP000076962"/>
    </source>
</evidence>
<name>A0A176S175_9GAMM</name>
<organism evidence="2 3">
    <name type="scientific">Candidatus Thiomargarita nelsonii</name>
    <dbReference type="NCBI Taxonomy" id="1003181"/>
    <lineage>
        <taxon>Bacteria</taxon>
        <taxon>Pseudomonadati</taxon>
        <taxon>Pseudomonadota</taxon>
        <taxon>Gammaproteobacteria</taxon>
        <taxon>Thiotrichales</taxon>
        <taxon>Thiotrichaceae</taxon>
        <taxon>Thiomargarita</taxon>
    </lineage>
</organism>
<dbReference type="Proteomes" id="UP000076962">
    <property type="component" value="Unassembled WGS sequence"/>
</dbReference>
<keyword evidence="1" id="KW-0812">Transmembrane</keyword>
<sequence length="97" mass="10305">MIKKRQTLTNAGTSIVQVILSGIILFVLYRFLLITIGVEQLGIWSIVLATTTVTNISNLGLSGSVVKFVAKYIARAELENVSAVIQTAALSLSGLIG</sequence>
<dbReference type="EMBL" id="LUTY01001458">
    <property type="protein sequence ID" value="OAD21689.1"/>
    <property type="molecule type" value="Genomic_DNA"/>
</dbReference>
<gene>
    <name evidence="2" type="ORF">THIOM_002539</name>
</gene>
<evidence type="ECO:0000256" key="1">
    <source>
        <dbReference type="SAM" id="Phobius"/>
    </source>
</evidence>
<proteinExistence type="predicted"/>
<evidence type="ECO:0000313" key="2">
    <source>
        <dbReference type="EMBL" id="OAD21689.1"/>
    </source>
</evidence>
<accession>A0A176S175</accession>
<keyword evidence="3" id="KW-1185">Reference proteome</keyword>
<dbReference type="AlphaFoldDB" id="A0A176S175"/>
<reference evidence="2 3" key="1">
    <citation type="submission" date="2016-05" db="EMBL/GenBank/DDBJ databases">
        <title>Single-cell genome of chain-forming Candidatus Thiomargarita nelsonii and comparison to other large sulfur-oxidizing bacteria.</title>
        <authorList>
            <person name="Winkel M."/>
            <person name="Salman V."/>
            <person name="Woyke T."/>
            <person name="Schulz-Vogt H."/>
            <person name="Richter M."/>
            <person name="Flood B."/>
            <person name="Bailey J."/>
            <person name="Amann R."/>
            <person name="Mussmann M."/>
        </authorList>
    </citation>
    <scope>NUCLEOTIDE SEQUENCE [LARGE SCALE GENOMIC DNA]</scope>
    <source>
        <strain evidence="2 3">THI036</strain>
    </source>
</reference>